<accession>A0A8S0QCS9</accession>
<sequence length="259" mass="28650">MASAAVPTQHMTQVGGGQSTWQPSDWAIEPPPGVCYLEVLKDVEVLDWINLNKRRHIFGRQLPTCDLSWTISLSRANTLLLFLTKMEAHGTFVANERLTKDSPVEIEVGQSLQFAARKNNAALFPSPPKPTLIELPYPPDPSDEEAVLLLTHVNRPLKGLTWPDIVSKSSRPSSSSGGKDDSWLNERAHGVDVETEPGPMGVKEGSLVGNYESLVQITIIPQGKEHTSVKEVCLPNKRDRKTSTSCEQGQDSFKEWWSV</sequence>
<feature type="compositionally biased region" description="Low complexity" evidence="1">
    <location>
        <begin position="167"/>
        <end position="177"/>
    </location>
</feature>
<dbReference type="EMBL" id="CACTIH010001806">
    <property type="protein sequence ID" value="CAA2962886.1"/>
    <property type="molecule type" value="Genomic_DNA"/>
</dbReference>
<organism evidence="2 3">
    <name type="scientific">Olea europaea subsp. europaea</name>
    <dbReference type="NCBI Taxonomy" id="158383"/>
    <lineage>
        <taxon>Eukaryota</taxon>
        <taxon>Viridiplantae</taxon>
        <taxon>Streptophyta</taxon>
        <taxon>Embryophyta</taxon>
        <taxon>Tracheophyta</taxon>
        <taxon>Spermatophyta</taxon>
        <taxon>Magnoliopsida</taxon>
        <taxon>eudicotyledons</taxon>
        <taxon>Gunneridae</taxon>
        <taxon>Pentapetalae</taxon>
        <taxon>asterids</taxon>
        <taxon>lamiids</taxon>
        <taxon>Lamiales</taxon>
        <taxon>Oleaceae</taxon>
        <taxon>Oleeae</taxon>
        <taxon>Olea</taxon>
    </lineage>
</organism>
<dbReference type="Gramene" id="OE9A041838T1">
    <property type="protein sequence ID" value="OE9A041838C1"/>
    <property type="gene ID" value="OE9A041838"/>
</dbReference>
<dbReference type="InterPro" id="IPR008984">
    <property type="entry name" value="SMAD_FHA_dom_sf"/>
</dbReference>
<feature type="region of interest" description="Disordered" evidence="1">
    <location>
        <begin position="1"/>
        <end position="23"/>
    </location>
</feature>
<feature type="region of interest" description="Disordered" evidence="1">
    <location>
        <begin position="164"/>
        <end position="185"/>
    </location>
</feature>
<evidence type="ECO:0000256" key="1">
    <source>
        <dbReference type="SAM" id="MobiDB-lite"/>
    </source>
</evidence>
<keyword evidence="3" id="KW-1185">Reference proteome</keyword>
<comment type="caution">
    <text evidence="2">The sequence shown here is derived from an EMBL/GenBank/DDBJ whole genome shotgun (WGS) entry which is preliminary data.</text>
</comment>
<gene>
    <name evidence="2" type="ORF">OLEA9_A041838</name>
</gene>
<reference evidence="2 3" key="1">
    <citation type="submission" date="2019-12" db="EMBL/GenBank/DDBJ databases">
        <authorList>
            <person name="Alioto T."/>
            <person name="Alioto T."/>
            <person name="Gomez Garrido J."/>
        </authorList>
    </citation>
    <scope>NUCLEOTIDE SEQUENCE [LARGE SCALE GENOMIC DNA]</scope>
</reference>
<evidence type="ECO:0000313" key="2">
    <source>
        <dbReference type="EMBL" id="CAA2962886.1"/>
    </source>
</evidence>
<dbReference type="OrthoDB" id="444265at2759"/>
<dbReference type="Proteomes" id="UP000594638">
    <property type="component" value="Unassembled WGS sequence"/>
</dbReference>
<dbReference type="SUPFAM" id="SSF49879">
    <property type="entry name" value="SMAD/FHA domain"/>
    <property type="match status" value="1"/>
</dbReference>
<dbReference type="AlphaFoldDB" id="A0A8S0QCS9"/>
<proteinExistence type="predicted"/>
<dbReference type="Gene3D" id="2.60.200.20">
    <property type="match status" value="1"/>
</dbReference>
<protein>
    <submittedName>
        <fullName evidence="2">Nuclear inhibitor of phosphatase 1</fullName>
    </submittedName>
</protein>
<evidence type="ECO:0000313" key="3">
    <source>
        <dbReference type="Proteomes" id="UP000594638"/>
    </source>
</evidence>
<name>A0A8S0QCS9_OLEEU</name>